<accession>A0A917DGU0</accession>
<dbReference type="Pfam" id="PF00496">
    <property type="entry name" value="SBP_bac_5"/>
    <property type="match status" value="1"/>
</dbReference>
<dbReference type="Gene3D" id="3.10.105.10">
    <property type="entry name" value="Dipeptide-binding Protein, Domain 3"/>
    <property type="match status" value="1"/>
</dbReference>
<feature type="compositionally biased region" description="Basic and acidic residues" evidence="3">
    <location>
        <begin position="61"/>
        <end position="71"/>
    </location>
</feature>
<comment type="subcellular location">
    <subcellularLocation>
        <location evidence="1">Periplasm</location>
    </subcellularLocation>
</comment>
<keyword evidence="4" id="KW-0732">Signal</keyword>
<sequence>MIRRSKFQVCAVLLSILAWTSSGFTQDSGILEKSVTFELTQPLDAEQNFNWFMRPPSPPKGEPERASRRESGAHQAMWEPLFVLDRETGELEGWLAEKIEANAAMDEWTLTLRDGIEWSDDEAFDAGDVIHTVKMALLDDTLSALEATEMRSALKPGSSVVDGKVVHNGIEQDGDLTVIFKLRKPDPRFALKHFGGAMFGSFLIMPEHKWPSTKTDKHGREFFEPPVSQFVWQDPIGTGPYELESYDMSKVVWKRRTKWWGVGEELGGMYDPTELPEPEKLIWQPLADEMASKTLLVNNELDAARAYSRETFLAARSANPAIVGWSDPVPPLNPGSGPATGPAPSPVDAGLAWAEPCTRQLEINTKVEPWNDPRMRKVLSLLIDRKKLAEIGYGGTTTPARTMFYETGAMTPVIEAVAEDFGLPEQANIAEAERLLSEVGYSKTAGVYHRNDKPLTAAITVNDSVPTDKKAVDELKAQLSAAGLETVLQSVSNADYWGRDIPTGDYALAYGWLSCGSVVEPYTSMARYRKSTAIKNPLGARTFNNTGRWDSEASAAFEATLDEIAALPVRDAAIPDLVAKAYKHIDEDTPFIPLVQTPRIVPFNTTNWTGWPSAATGGVPMYTSGDAHLMVHRLKKR</sequence>
<keyword evidence="7" id="KW-1185">Reference proteome</keyword>
<dbReference type="Gene3D" id="3.40.190.10">
    <property type="entry name" value="Periplasmic binding protein-like II"/>
    <property type="match status" value="1"/>
</dbReference>
<evidence type="ECO:0000256" key="2">
    <source>
        <dbReference type="ARBA" id="ARBA00005695"/>
    </source>
</evidence>
<feature type="chain" id="PRO_5036826898" evidence="4">
    <location>
        <begin position="26"/>
        <end position="637"/>
    </location>
</feature>
<reference evidence="6" key="2">
    <citation type="submission" date="2020-09" db="EMBL/GenBank/DDBJ databases">
        <authorList>
            <person name="Sun Q."/>
            <person name="Zhou Y."/>
        </authorList>
    </citation>
    <scope>NUCLEOTIDE SEQUENCE</scope>
    <source>
        <strain evidence="6">CGMCC 1.15493</strain>
    </source>
</reference>
<dbReference type="AlphaFoldDB" id="A0A917DGU0"/>
<dbReference type="InterPro" id="IPR030678">
    <property type="entry name" value="Peptide/Ni-bd"/>
</dbReference>
<protein>
    <submittedName>
        <fullName evidence="6">Peptide ABC transporter substrate-binding protein</fullName>
    </submittedName>
</protein>
<dbReference type="GO" id="GO:0043190">
    <property type="term" value="C:ATP-binding cassette (ABC) transporter complex"/>
    <property type="evidence" value="ECO:0007669"/>
    <property type="project" value="InterPro"/>
</dbReference>
<comment type="similarity">
    <text evidence="2">Belongs to the bacterial solute-binding protein 5 family.</text>
</comment>
<dbReference type="GO" id="GO:0030288">
    <property type="term" value="C:outer membrane-bounded periplasmic space"/>
    <property type="evidence" value="ECO:0007669"/>
    <property type="project" value="UniProtKB-ARBA"/>
</dbReference>
<organism evidence="6 7">
    <name type="scientific">Aureimonas glaciei</name>
    <dbReference type="NCBI Taxonomy" id="1776957"/>
    <lineage>
        <taxon>Bacteria</taxon>
        <taxon>Pseudomonadati</taxon>
        <taxon>Pseudomonadota</taxon>
        <taxon>Alphaproteobacteria</taxon>
        <taxon>Hyphomicrobiales</taxon>
        <taxon>Aurantimonadaceae</taxon>
        <taxon>Aureimonas</taxon>
    </lineage>
</organism>
<dbReference type="SUPFAM" id="SSF53850">
    <property type="entry name" value="Periplasmic binding protein-like II"/>
    <property type="match status" value="1"/>
</dbReference>
<evidence type="ECO:0000256" key="3">
    <source>
        <dbReference type="SAM" id="MobiDB-lite"/>
    </source>
</evidence>
<evidence type="ECO:0000313" key="6">
    <source>
        <dbReference type="EMBL" id="GGD34446.1"/>
    </source>
</evidence>
<dbReference type="EMBL" id="BMJJ01000011">
    <property type="protein sequence ID" value="GGD34446.1"/>
    <property type="molecule type" value="Genomic_DNA"/>
</dbReference>
<comment type="caution">
    <text evidence="6">The sequence shown here is derived from an EMBL/GenBank/DDBJ whole genome shotgun (WGS) entry which is preliminary data.</text>
</comment>
<feature type="region of interest" description="Disordered" evidence="3">
    <location>
        <begin position="50"/>
        <end position="71"/>
    </location>
</feature>
<gene>
    <name evidence="6" type="ORF">GCM10011335_41900</name>
</gene>
<evidence type="ECO:0000313" key="7">
    <source>
        <dbReference type="Proteomes" id="UP000613160"/>
    </source>
</evidence>
<dbReference type="PANTHER" id="PTHR30290">
    <property type="entry name" value="PERIPLASMIC BINDING COMPONENT OF ABC TRANSPORTER"/>
    <property type="match status" value="1"/>
</dbReference>
<dbReference type="GO" id="GO:0015833">
    <property type="term" value="P:peptide transport"/>
    <property type="evidence" value="ECO:0007669"/>
    <property type="project" value="TreeGrafter"/>
</dbReference>
<dbReference type="GO" id="GO:1904680">
    <property type="term" value="F:peptide transmembrane transporter activity"/>
    <property type="evidence" value="ECO:0007669"/>
    <property type="project" value="TreeGrafter"/>
</dbReference>
<evidence type="ECO:0000259" key="5">
    <source>
        <dbReference type="Pfam" id="PF00496"/>
    </source>
</evidence>
<feature type="domain" description="Solute-binding protein family 5" evidence="5">
    <location>
        <begin position="90"/>
        <end position="534"/>
    </location>
</feature>
<dbReference type="InterPro" id="IPR000914">
    <property type="entry name" value="SBP_5_dom"/>
</dbReference>
<dbReference type="Gene3D" id="3.90.76.10">
    <property type="entry name" value="Dipeptide-binding Protein, Domain 1"/>
    <property type="match status" value="1"/>
</dbReference>
<feature type="signal peptide" evidence="4">
    <location>
        <begin position="1"/>
        <end position="25"/>
    </location>
</feature>
<dbReference type="PIRSF" id="PIRSF002741">
    <property type="entry name" value="MppA"/>
    <property type="match status" value="1"/>
</dbReference>
<name>A0A917DGU0_9HYPH</name>
<evidence type="ECO:0000256" key="1">
    <source>
        <dbReference type="ARBA" id="ARBA00004418"/>
    </source>
</evidence>
<dbReference type="InterPro" id="IPR039424">
    <property type="entry name" value="SBP_5"/>
</dbReference>
<evidence type="ECO:0000256" key="4">
    <source>
        <dbReference type="SAM" id="SignalP"/>
    </source>
</evidence>
<proteinExistence type="inferred from homology"/>
<dbReference type="PANTHER" id="PTHR30290:SF16">
    <property type="entry name" value="OLIGOPEPTIDE ABC TRANSPORTER, PERIPLASMIC OLIGOPEPTIDE-BINDING PROTEIN"/>
    <property type="match status" value="1"/>
</dbReference>
<reference evidence="6" key="1">
    <citation type="journal article" date="2014" name="Int. J. Syst. Evol. Microbiol.">
        <title>Complete genome sequence of Corynebacterium casei LMG S-19264T (=DSM 44701T), isolated from a smear-ripened cheese.</title>
        <authorList>
            <consortium name="US DOE Joint Genome Institute (JGI-PGF)"/>
            <person name="Walter F."/>
            <person name="Albersmeier A."/>
            <person name="Kalinowski J."/>
            <person name="Ruckert C."/>
        </authorList>
    </citation>
    <scope>NUCLEOTIDE SEQUENCE</scope>
    <source>
        <strain evidence="6">CGMCC 1.15493</strain>
    </source>
</reference>
<dbReference type="Proteomes" id="UP000613160">
    <property type="component" value="Unassembled WGS sequence"/>
</dbReference>